<comment type="caution">
    <text evidence="1">The sequence shown here is derived from an EMBL/GenBank/DDBJ whole genome shotgun (WGS) entry which is preliminary data.</text>
</comment>
<accession>A0A1H8ZAK5</accession>
<name>A0A1H8ZAK5_9BACI</name>
<reference evidence="1 2" key="1">
    <citation type="submission" date="2016-10" db="EMBL/GenBank/DDBJ databases">
        <authorList>
            <person name="Varghese N."/>
            <person name="Submissions S."/>
        </authorList>
    </citation>
    <scope>NUCLEOTIDE SEQUENCE [LARGE SCALE GENOMIC DNA]</scope>
    <source>
        <strain evidence="1 2">CGMCC 1.7734</strain>
    </source>
</reference>
<gene>
    <name evidence="1" type="ORF">SAMN05216232_0355</name>
</gene>
<dbReference type="RefSeq" id="WP_092501777.1">
    <property type="nucleotide sequence ID" value="NZ_FOEH01000001.1"/>
</dbReference>
<dbReference type="Proteomes" id="UP000198733">
    <property type="component" value="Unassembled WGS sequence"/>
</dbReference>
<organism evidence="1 2">
    <name type="scientific">Virgibacillus subterraneus</name>
    <dbReference type="NCBI Taxonomy" id="621109"/>
    <lineage>
        <taxon>Bacteria</taxon>
        <taxon>Bacillati</taxon>
        <taxon>Bacillota</taxon>
        <taxon>Bacilli</taxon>
        <taxon>Bacillales</taxon>
        <taxon>Bacillaceae</taxon>
        <taxon>Virgibacillus</taxon>
    </lineage>
</organism>
<protein>
    <submittedName>
        <fullName evidence="1">Uncharacterized protein</fullName>
    </submittedName>
</protein>
<keyword evidence="2" id="KW-1185">Reference proteome</keyword>
<dbReference type="EMBL" id="FOEH01000001">
    <property type="protein sequence ID" value="SEP61465.1"/>
    <property type="molecule type" value="Genomic_DNA"/>
</dbReference>
<sequence>MISFQRYQRWQKWLKEIPALNDSMNGIIARSFILTKGNLEEVEFVTGASKQDIFRVYEWLSEKKLIDGLISIEKEDGDKGGIEHMAVVAKGKKKKERTFTREEMVDYAKKKLLEANRGISFVSLKHNVLTCEYEGRTFKVYISSSRDYESFRKGLDYEPYRVSAWNKGSQEMFSSCDYYALLVKVDKNTKYITEFEDNIEGMFVNQEQFNKWLSQKVAVPSGMINFYVHYSQSKDEGRNSITVIDDREEPALSLNHLYQKGWSII</sequence>
<proteinExistence type="predicted"/>
<evidence type="ECO:0000313" key="1">
    <source>
        <dbReference type="EMBL" id="SEP61465.1"/>
    </source>
</evidence>
<evidence type="ECO:0000313" key="2">
    <source>
        <dbReference type="Proteomes" id="UP000198733"/>
    </source>
</evidence>